<feature type="transmembrane region" description="Helical" evidence="12">
    <location>
        <begin position="267"/>
        <end position="288"/>
    </location>
</feature>
<evidence type="ECO:0000256" key="11">
    <source>
        <dbReference type="ARBA" id="ARBA00048044"/>
    </source>
</evidence>
<feature type="transmembrane region" description="Helical" evidence="12">
    <location>
        <begin position="331"/>
        <end position="355"/>
    </location>
</feature>
<proteinExistence type="inferred from homology"/>
<dbReference type="InterPro" id="IPR003780">
    <property type="entry name" value="COX15/CtaA_fam"/>
</dbReference>
<evidence type="ECO:0000256" key="12">
    <source>
        <dbReference type="SAM" id="Phobius"/>
    </source>
</evidence>
<dbReference type="GO" id="GO:0016653">
    <property type="term" value="F:oxidoreductase activity, acting on NAD(P)H, heme protein as acceptor"/>
    <property type="evidence" value="ECO:0007669"/>
    <property type="project" value="TreeGrafter"/>
</dbReference>
<keyword evidence="8" id="KW-0350">Heme biosynthesis</keyword>
<feature type="transmembrane region" description="Helical" evidence="12">
    <location>
        <begin position="468"/>
        <end position="488"/>
    </location>
</feature>
<accession>A0AA48KXX6</accession>
<evidence type="ECO:0000256" key="3">
    <source>
        <dbReference type="ARBA" id="ARBA00022692"/>
    </source>
</evidence>
<evidence type="ECO:0000256" key="10">
    <source>
        <dbReference type="ARBA" id="ARBA00044501"/>
    </source>
</evidence>
<dbReference type="GO" id="GO:0120547">
    <property type="term" value="F:heme A synthase activity"/>
    <property type="evidence" value="ECO:0007669"/>
    <property type="project" value="UniProtKB-EC"/>
</dbReference>
<dbReference type="GO" id="GO:0005743">
    <property type="term" value="C:mitochondrial inner membrane"/>
    <property type="evidence" value="ECO:0007669"/>
    <property type="project" value="TreeGrafter"/>
</dbReference>
<evidence type="ECO:0000313" key="14">
    <source>
        <dbReference type="Proteomes" id="UP001233271"/>
    </source>
</evidence>
<keyword evidence="3 12" id="KW-0812">Transmembrane</keyword>
<evidence type="ECO:0000256" key="8">
    <source>
        <dbReference type="ARBA" id="ARBA00023133"/>
    </source>
</evidence>
<evidence type="ECO:0000256" key="6">
    <source>
        <dbReference type="ARBA" id="ARBA00023002"/>
    </source>
</evidence>
<dbReference type="InterPro" id="IPR023754">
    <property type="entry name" value="HemeA_Synthase_type2"/>
</dbReference>
<comment type="cofactor">
    <cofactor evidence="1">
        <name>heme b</name>
        <dbReference type="ChEBI" id="CHEBI:60344"/>
    </cofactor>
</comment>
<evidence type="ECO:0000256" key="9">
    <source>
        <dbReference type="ARBA" id="ARBA00023136"/>
    </source>
</evidence>
<evidence type="ECO:0000256" key="5">
    <source>
        <dbReference type="ARBA" id="ARBA00022989"/>
    </source>
</evidence>
<dbReference type="HAMAP" id="MF_01665">
    <property type="entry name" value="HemeA_synth_type2"/>
    <property type="match status" value="1"/>
</dbReference>
<name>A0AA48KXX6_9TREE</name>
<keyword evidence="9 12" id="KW-0472">Membrane</keyword>
<dbReference type="AlphaFoldDB" id="A0AA48KXX6"/>
<dbReference type="GO" id="GO:0006784">
    <property type="term" value="P:heme A biosynthetic process"/>
    <property type="evidence" value="ECO:0007669"/>
    <property type="project" value="InterPro"/>
</dbReference>
<feature type="transmembrane region" description="Helical" evidence="12">
    <location>
        <begin position="441"/>
        <end position="462"/>
    </location>
</feature>
<reference evidence="13" key="1">
    <citation type="journal article" date="2023" name="BMC Genomics">
        <title>Chromosome-level genome assemblies of Cutaneotrichosporon spp. (Trichosporonales, Basidiomycota) reveal imbalanced evolution between nucleotide sequences and chromosome synteny.</title>
        <authorList>
            <person name="Kobayashi Y."/>
            <person name="Kayamori A."/>
            <person name="Aoki K."/>
            <person name="Shiwa Y."/>
            <person name="Matsutani M."/>
            <person name="Fujita N."/>
            <person name="Sugita T."/>
            <person name="Iwasaki W."/>
            <person name="Tanaka N."/>
            <person name="Takashima M."/>
        </authorList>
    </citation>
    <scope>NUCLEOTIDE SEQUENCE</scope>
    <source>
        <strain evidence="13">HIS019</strain>
    </source>
</reference>
<gene>
    <name evidence="13" type="primary">AFG2</name>
    <name evidence="13" type="ORF">CcaverHIS019_0201360</name>
</gene>
<keyword evidence="7" id="KW-0408">Iron</keyword>
<organism evidence="13 14">
    <name type="scientific">Cutaneotrichosporon cavernicola</name>
    <dbReference type="NCBI Taxonomy" id="279322"/>
    <lineage>
        <taxon>Eukaryota</taxon>
        <taxon>Fungi</taxon>
        <taxon>Dikarya</taxon>
        <taxon>Basidiomycota</taxon>
        <taxon>Agaricomycotina</taxon>
        <taxon>Tremellomycetes</taxon>
        <taxon>Trichosporonales</taxon>
        <taxon>Trichosporonaceae</taxon>
        <taxon>Cutaneotrichosporon</taxon>
    </lineage>
</organism>
<dbReference type="EMBL" id="AP028213">
    <property type="protein sequence ID" value="BEI88774.1"/>
    <property type="molecule type" value="Genomic_DNA"/>
</dbReference>
<evidence type="ECO:0000256" key="2">
    <source>
        <dbReference type="ARBA" id="ARBA00004141"/>
    </source>
</evidence>
<dbReference type="KEGG" id="ccac:CcaHIS019_0201360"/>
<feature type="transmembrane region" description="Helical" evidence="12">
    <location>
        <begin position="114"/>
        <end position="134"/>
    </location>
</feature>
<evidence type="ECO:0000256" key="1">
    <source>
        <dbReference type="ARBA" id="ARBA00001970"/>
    </source>
</evidence>
<dbReference type="Pfam" id="PF02628">
    <property type="entry name" value="COX15-CtaA"/>
    <property type="match status" value="1"/>
</dbReference>
<keyword evidence="6" id="KW-0560">Oxidoreductase</keyword>
<comment type="pathway">
    <text evidence="10">Porphyrin-containing compound metabolism; heme A biosynthesis; heme A from heme O: step 1/1.</text>
</comment>
<comment type="subcellular location">
    <subcellularLocation>
        <location evidence="2">Membrane</location>
        <topology evidence="2">Multi-pass membrane protein</topology>
    </subcellularLocation>
</comment>
<evidence type="ECO:0008006" key="15">
    <source>
        <dbReference type="Google" id="ProtNLM"/>
    </source>
</evidence>
<dbReference type="RefSeq" id="XP_060454040.1">
    <property type="nucleotide sequence ID" value="XM_060597114.1"/>
</dbReference>
<evidence type="ECO:0000313" key="13">
    <source>
        <dbReference type="EMBL" id="BEI88774.1"/>
    </source>
</evidence>
<evidence type="ECO:0000256" key="7">
    <source>
        <dbReference type="ARBA" id="ARBA00023004"/>
    </source>
</evidence>
<evidence type="ECO:0000256" key="4">
    <source>
        <dbReference type="ARBA" id="ARBA00022723"/>
    </source>
</evidence>
<dbReference type="PANTHER" id="PTHR23289">
    <property type="entry name" value="CYTOCHROME C OXIDASE ASSEMBLY PROTEIN COX15"/>
    <property type="match status" value="1"/>
</dbReference>
<dbReference type="PANTHER" id="PTHR23289:SF2">
    <property type="entry name" value="CYTOCHROME C OXIDASE ASSEMBLY PROTEIN COX15 HOMOLOG"/>
    <property type="match status" value="1"/>
</dbReference>
<dbReference type="GeneID" id="85492645"/>
<keyword evidence="5 12" id="KW-1133">Transmembrane helix</keyword>
<feature type="transmembrane region" description="Helical" evidence="12">
    <location>
        <begin position="227"/>
        <end position="247"/>
    </location>
</feature>
<protein>
    <recommendedName>
        <fullName evidence="15">COX15-CtaA-domain-containing protein</fullName>
    </recommendedName>
</protein>
<dbReference type="GO" id="GO:0046872">
    <property type="term" value="F:metal ion binding"/>
    <property type="evidence" value="ECO:0007669"/>
    <property type="project" value="UniProtKB-KW"/>
</dbReference>
<keyword evidence="4" id="KW-0479">Metal-binding</keyword>
<keyword evidence="14" id="KW-1185">Reference proteome</keyword>
<comment type="catalytic activity">
    <reaction evidence="11">
        <text>Fe(II)-heme o + 2 A + H2O = Fe(II)-heme a + 2 AH2</text>
        <dbReference type="Rhea" id="RHEA:63388"/>
        <dbReference type="ChEBI" id="CHEBI:13193"/>
        <dbReference type="ChEBI" id="CHEBI:15377"/>
        <dbReference type="ChEBI" id="CHEBI:17499"/>
        <dbReference type="ChEBI" id="CHEBI:60530"/>
        <dbReference type="ChEBI" id="CHEBI:61715"/>
        <dbReference type="EC" id="1.17.99.9"/>
    </reaction>
    <physiologicalReaction direction="left-to-right" evidence="11">
        <dbReference type="Rhea" id="RHEA:63389"/>
    </physiologicalReaction>
</comment>
<dbReference type="Proteomes" id="UP001233271">
    <property type="component" value="Chromosome 2"/>
</dbReference>
<sequence>MALLPAVFGAASAARCRTARATLSPTWRMLSTSTSRARPTFPATATALGLKASFAAPPREGFFAQSYLPYGRSFSFFTPSRYASTSAPSSAAATSTSSAEVPTPEDDRVIPRFMPTWLLGCSALVFAIIVIGGLTRLTESGLSITEWNPITGIRPPITEEEWDVEWEKYRVSPEGILMNSDISRSDFKFIFYMEWAHRIAGRALGVLFIVPAAYYCTRYKLPRGLPATLLAIGAGIGVQGLIGWLMVASGLREEIVTNNEVARVSQYRLAAHFGAAVLLYMGMFYTALGLRRDQSLAKQIRSGPAGAAAVEKLAAALNSPAVRSFRGFTGILAAMVFVTAISGAFVAGLDAGLIYNEFPYMGEGFHPPKEELLDPRYSKDPERKDILWRNMFENPVTAQFDHRVLAVTTATLLIVQHIIARRPSLRLGANALPRAAQRWSAWTAAAALGQVSLGISALIYLVPLPLAAAHQAGAVVVLTCIMGLSAAMRRPGRALQALRQAAKAKTQPKA</sequence>